<sequence length="144" mass="15884">MSMETFSLLDDMKQASARTDLSLSEIYKTSVATMAAISAVFWYAARTSGIEDQPICLTLEDRAVTVIFVEGEESRYGEDCPGYRPVEDLMFQNEDISSLKRSQGKPERRRREKTGVSGTAGTVDEHAAGTPKWFLSNSGFSPAV</sequence>
<dbReference type="GeneID" id="63837788"/>
<reference evidence="2" key="1">
    <citation type="journal article" date="2020" name="Phytopathology">
        <title>Genome sequence of the chestnut blight fungus Cryphonectria parasitica EP155: A fundamental resource for an archetypical invasive plant pathogen.</title>
        <authorList>
            <person name="Crouch J.A."/>
            <person name="Dawe A."/>
            <person name="Aerts A."/>
            <person name="Barry K."/>
            <person name="Churchill A.C.L."/>
            <person name="Grimwood J."/>
            <person name="Hillman B."/>
            <person name="Milgroom M.G."/>
            <person name="Pangilinan J."/>
            <person name="Smith M."/>
            <person name="Salamov A."/>
            <person name="Schmutz J."/>
            <person name="Yadav J."/>
            <person name="Grigoriev I.V."/>
            <person name="Nuss D."/>
        </authorList>
    </citation>
    <scope>NUCLEOTIDE SEQUENCE</scope>
    <source>
        <strain evidence="2">EP155</strain>
    </source>
</reference>
<gene>
    <name evidence="2" type="ORF">M406DRAFT_331696</name>
</gene>
<name>A0A9P4XXG3_CRYP1</name>
<evidence type="ECO:0000256" key="1">
    <source>
        <dbReference type="SAM" id="MobiDB-lite"/>
    </source>
</evidence>
<feature type="region of interest" description="Disordered" evidence="1">
    <location>
        <begin position="95"/>
        <end position="144"/>
    </location>
</feature>
<feature type="compositionally biased region" description="Polar residues" evidence="1">
    <location>
        <begin position="135"/>
        <end position="144"/>
    </location>
</feature>
<evidence type="ECO:0000313" key="2">
    <source>
        <dbReference type="EMBL" id="KAF3763132.1"/>
    </source>
</evidence>
<proteinExistence type="predicted"/>
<keyword evidence="3" id="KW-1185">Reference proteome</keyword>
<dbReference type="EMBL" id="MU032349">
    <property type="protein sequence ID" value="KAF3763132.1"/>
    <property type="molecule type" value="Genomic_DNA"/>
</dbReference>
<accession>A0A9P4XXG3</accession>
<protein>
    <submittedName>
        <fullName evidence="2">Uncharacterized protein</fullName>
    </submittedName>
</protein>
<evidence type="ECO:0000313" key="3">
    <source>
        <dbReference type="Proteomes" id="UP000803844"/>
    </source>
</evidence>
<comment type="caution">
    <text evidence="2">The sequence shown here is derived from an EMBL/GenBank/DDBJ whole genome shotgun (WGS) entry which is preliminary data.</text>
</comment>
<dbReference type="RefSeq" id="XP_040774111.1">
    <property type="nucleotide sequence ID" value="XM_040920659.1"/>
</dbReference>
<dbReference type="OrthoDB" id="3546297at2759"/>
<organism evidence="2 3">
    <name type="scientific">Cryphonectria parasitica (strain ATCC 38755 / EP155)</name>
    <dbReference type="NCBI Taxonomy" id="660469"/>
    <lineage>
        <taxon>Eukaryota</taxon>
        <taxon>Fungi</taxon>
        <taxon>Dikarya</taxon>
        <taxon>Ascomycota</taxon>
        <taxon>Pezizomycotina</taxon>
        <taxon>Sordariomycetes</taxon>
        <taxon>Sordariomycetidae</taxon>
        <taxon>Diaporthales</taxon>
        <taxon>Cryphonectriaceae</taxon>
        <taxon>Cryphonectria-Endothia species complex</taxon>
        <taxon>Cryphonectria</taxon>
    </lineage>
</organism>
<dbReference type="AlphaFoldDB" id="A0A9P4XXG3"/>
<dbReference type="Proteomes" id="UP000803844">
    <property type="component" value="Unassembled WGS sequence"/>
</dbReference>